<dbReference type="AlphaFoldDB" id="A0A6A6G0U9"/>
<dbReference type="InterPro" id="IPR008949">
    <property type="entry name" value="Isoprenoid_synthase_dom_sf"/>
</dbReference>
<dbReference type="Gene3D" id="1.10.600.10">
    <property type="entry name" value="Farnesyl Diphosphate Synthase"/>
    <property type="match status" value="1"/>
</dbReference>
<dbReference type="SUPFAM" id="SSF48576">
    <property type="entry name" value="Terpenoid synthases"/>
    <property type="match status" value="1"/>
</dbReference>
<evidence type="ECO:0000313" key="1">
    <source>
        <dbReference type="EMBL" id="KAF2219244.1"/>
    </source>
</evidence>
<reference evidence="2" key="1">
    <citation type="journal article" date="2020" name="Stud. Mycol.">
        <title>101 Dothideomycetes genomes: A test case for predicting lifestyles and emergence of pathogens.</title>
        <authorList>
            <person name="Haridas S."/>
            <person name="Albert R."/>
            <person name="Binder M."/>
            <person name="Bloem J."/>
            <person name="LaButti K."/>
            <person name="Salamov A."/>
            <person name="Andreopoulos B."/>
            <person name="Baker S."/>
            <person name="Barry K."/>
            <person name="Bills G."/>
            <person name="Bluhm B."/>
            <person name="Cannon C."/>
            <person name="Castanera R."/>
            <person name="Culley D."/>
            <person name="Daum C."/>
            <person name="Ezra D."/>
            <person name="Gonzalez J."/>
            <person name="Henrissat B."/>
            <person name="Kuo A."/>
            <person name="Liang C."/>
            <person name="Lipzen A."/>
            <person name="Lutzoni F."/>
            <person name="Magnuson J."/>
            <person name="Mondo S."/>
            <person name="Nolan M."/>
            <person name="Ohm R."/>
            <person name="Pangilinan J."/>
            <person name="Park H.-J."/>
            <person name="Ramirez L."/>
            <person name="Alfaro M."/>
            <person name="Sun H."/>
            <person name="Tritt A."/>
            <person name="Yoshinaga Y."/>
            <person name="Zwiers L.-H."/>
            <person name="Turgeon B."/>
            <person name="Goodwin S."/>
            <person name="Spatafora J."/>
            <person name="Crous P."/>
            <person name="Grigoriev I."/>
        </authorList>
    </citation>
    <scope>NUCLEOTIDE SEQUENCE [LARGE SCALE GENOMIC DNA]</scope>
    <source>
        <strain evidence="2">CECT 20119</strain>
    </source>
</reference>
<proteinExistence type="predicted"/>
<sequence length="323" mass="36641">MAVVTSHTLDRRFLVRVTDHTNRATVRTKQLSKCDSNGVCIDRTAVIHPNAVEVAGQVDGDFIRDWDFPSEKAVMKFLAAGSSRVTCLYFPMARDDRLHWACRVLTILFLIDDLLEDMSFENGLAYNNKLMPIMRGDVLPDRTCPVEWIMYDLWEGIRACNRELADNVLEPTFLFMRSQTDRDLSVLKNLGQYLEHREKDVGKALLSALMCFAMDLHRNDICGWEKGVLAASKGHAEGGVLCSAVQILANETELTVPATKRVLWAMVRGWSERHDQLVSTIEKVGYSGNVARYLKGLEYQMIGHEDWSLSTQRYTDVEDANAF</sequence>
<dbReference type="OrthoDB" id="3004402at2759"/>
<name>A0A6A6G0U9_9PEZI</name>
<accession>A0A6A6G0U9</accession>
<gene>
    <name evidence="1" type="ORF">BDZ85DRAFT_305004</name>
</gene>
<dbReference type="Proteomes" id="UP000799538">
    <property type="component" value="Unassembled WGS sequence"/>
</dbReference>
<dbReference type="Pfam" id="PF19086">
    <property type="entry name" value="Terpene_syn_C_2"/>
    <property type="match status" value="1"/>
</dbReference>
<dbReference type="EMBL" id="ML992518">
    <property type="protein sequence ID" value="KAF2219244.1"/>
    <property type="molecule type" value="Genomic_DNA"/>
</dbReference>
<protein>
    <submittedName>
        <fullName evidence="1">Aristolochene synthase in complex with 12,13 Difluorofarnesyl diphosphate</fullName>
    </submittedName>
</protein>
<organism evidence="1 2">
    <name type="scientific">Elsinoe ampelina</name>
    <dbReference type="NCBI Taxonomy" id="302913"/>
    <lineage>
        <taxon>Eukaryota</taxon>
        <taxon>Fungi</taxon>
        <taxon>Dikarya</taxon>
        <taxon>Ascomycota</taxon>
        <taxon>Pezizomycotina</taxon>
        <taxon>Dothideomycetes</taxon>
        <taxon>Dothideomycetidae</taxon>
        <taxon>Myriangiales</taxon>
        <taxon>Elsinoaceae</taxon>
        <taxon>Elsinoe</taxon>
    </lineage>
</organism>
<keyword evidence="2" id="KW-1185">Reference proteome</keyword>
<evidence type="ECO:0000313" key="2">
    <source>
        <dbReference type="Proteomes" id="UP000799538"/>
    </source>
</evidence>